<evidence type="ECO:0000313" key="1">
    <source>
        <dbReference type="EMBL" id="KMP02087.1"/>
    </source>
</evidence>
<accession>A0A0J7AXH1</accession>
<dbReference type="Proteomes" id="UP000054565">
    <property type="component" value="Unassembled WGS sequence"/>
</dbReference>
<organism evidence="1 2">
    <name type="scientific">Coccidioides immitis RMSCC 2394</name>
    <dbReference type="NCBI Taxonomy" id="404692"/>
    <lineage>
        <taxon>Eukaryota</taxon>
        <taxon>Fungi</taxon>
        <taxon>Dikarya</taxon>
        <taxon>Ascomycota</taxon>
        <taxon>Pezizomycotina</taxon>
        <taxon>Eurotiomycetes</taxon>
        <taxon>Eurotiomycetidae</taxon>
        <taxon>Onygenales</taxon>
        <taxon>Onygenaceae</taxon>
        <taxon>Coccidioides</taxon>
    </lineage>
</organism>
<proteinExistence type="predicted"/>
<evidence type="ECO:0000313" key="2">
    <source>
        <dbReference type="Proteomes" id="UP000054565"/>
    </source>
</evidence>
<protein>
    <submittedName>
        <fullName evidence="1">Uncharacterized protein</fullName>
    </submittedName>
</protein>
<sequence length="120" mass="13091">MSRIRAPTVSAETLQLGLRPIKAQESSTLRTGAIIAQATRLMSSNAKSRVGYSVGKKSRGGEDHLELLLKTGKCLATETACHGVEKFECGEFLGDPWVQLFWSLSQAPFFLTLYGARSTK</sequence>
<dbReference type="AlphaFoldDB" id="A0A0J7AXH1"/>
<name>A0A0J7AXH1_COCIT</name>
<gene>
    <name evidence="1" type="ORF">CIRG_02226</name>
</gene>
<dbReference type="EMBL" id="DS028093">
    <property type="protein sequence ID" value="KMP02087.1"/>
    <property type="molecule type" value="Genomic_DNA"/>
</dbReference>
<reference evidence="2" key="1">
    <citation type="journal article" date="2010" name="Genome Res.">
        <title>Population genomic sequencing of Coccidioides fungi reveals recent hybridization and transposon control.</title>
        <authorList>
            <person name="Neafsey D.E."/>
            <person name="Barker B.M."/>
            <person name="Sharpton T.J."/>
            <person name="Stajich J.E."/>
            <person name="Park D.J."/>
            <person name="Whiston E."/>
            <person name="Hung C.-Y."/>
            <person name="McMahan C."/>
            <person name="White J."/>
            <person name="Sykes S."/>
            <person name="Heiman D."/>
            <person name="Young S."/>
            <person name="Zeng Q."/>
            <person name="Abouelleil A."/>
            <person name="Aftuck L."/>
            <person name="Bessette D."/>
            <person name="Brown A."/>
            <person name="FitzGerald M."/>
            <person name="Lui A."/>
            <person name="Macdonald J.P."/>
            <person name="Priest M."/>
            <person name="Orbach M.J."/>
            <person name="Galgiani J.N."/>
            <person name="Kirkland T.N."/>
            <person name="Cole G.T."/>
            <person name="Birren B.W."/>
            <person name="Henn M.R."/>
            <person name="Taylor J.W."/>
            <person name="Rounsley S.D."/>
        </authorList>
    </citation>
    <scope>NUCLEOTIDE SEQUENCE [LARGE SCALE GENOMIC DNA]</scope>
    <source>
        <strain evidence="2">RMSCC 2394</strain>
    </source>
</reference>